<proteinExistence type="predicted"/>
<comment type="caution">
    <text evidence="2">The sequence shown here is derived from an EMBL/GenBank/DDBJ whole genome shotgun (WGS) entry which is preliminary data.</text>
</comment>
<organism evidence="2 3">
    <name type="scientific">Exercitatus varius</name>
    <dbReference type="NCBI Taxonomy" id="67857"/>
    <lineage>
        <taxon>Bacteria</taxon>
        <taxon>Pseudomonadati</taxon>
        <taxon>Pseudomonadota</taxon>
        <taxon>Gammaproteobacteria</taxon>
        <taxon>Pasteurellales</taxon>
        <taxon>Pasteurellaceae</taxon>
        <taxon>Exercitatus</taxon>
    </lineage>
</organism>
<evidence type="ECO:0000313" key="3">
    <source>
        <dbReference type="Proteomes" id="UP001216057"/>
    </source>
</evidence>
<evidence type="ECO:0000313" key="2">
    <source>
        <dbReference type="EMBL" id="MDG2946920.1"/>
    </source>
</evidence>
<feature type="domain" description="Gp5/Type VI secretion system Vgr C-terminal trimerisation" evidence="1">
    <location>
        <begin position="1"/>
        <end position="84"/>
    </location>
</feature>
<evidence type="ECO:0000259" key="1">
    <source>
        <dbReference type="Pfam" id="PF22178"/>
    </source>
</evidence>
<protein>
    <submittedName>
        <fullName evidence="2">Type VI secretion system tip protein VgrG</fullName>
    </submittedName>
</protein>
<accession>A0ABT6EW08</accession>
<keyword evidence="3" id="KW-1185">Reference proteome</keyword>
<reference evidence="2 3" key="1">
    <citation type="submission" date="2023-03" db="EMBL/GenBank/DDBJ databases">
        <title>Classification of Bisgaard taxon 6 and taxon 10 as Exercitatus varius gen. nov., spec. nov.</title>
        <authorList>
            <person name="Christensen H."/>
        </authorList>
    </citation>
    <scope>NUCLEOTIDE SEQUENCE [LARGE SCALE GENOMIC DNA]</scope>
    <source>
        <strain evidence="2 3">23350_01</strain>
    </source>
</reference>
<dbReference type="Pfam" id="PF22178">
    <property type="entry name" value="Gp5_trimer_C"/>
    <property type="match status" value="1"/>
</dbReference>
<name>A0ABT6EW08_9PAST</name>
<dbReference type="EMBL" id="JARQTX010000024">
    <property type="protein sequence ID" value="MDG2946920.1"/>
    <property type="molecule type" value="Genomic_DNA"/>
</dbReference>
<feature type="non-terminal residue" evidence="2">
    <location>
        <position position="1"/>
    </location>
</feature>
<sequence>ELRFEDEKDREEIFIHAERDQNNVVNHDETTQIGNDRSEQVGHDETIHIGNNRTETVGLDEVITINRDQQRSIGRNRITKIEKDEILNINNQQQTTIHADYTIDTGNDYTIEVSGSAEWTAGELIEHQAEIFHSEGYDEVVIESQAGKVIINGEGITLIGHVTIEGSLAYESGSPEAVNPFETNINEASRLDLIDIPLS</sequence>
<dbReference type="RefSeq" id="WP_317486310.1">
    <property type="nucleotide sequence ID" value="NZ_JARQTX010000024.1"/>
</dbReference>
<dbReference type="SUPFAM" id="SSF69349">
    <property type="entry name" value="Phage fibre proteins"/>
    <property type="match status" value="1"/>
</dbReference>
<dbReference type="InterPro" id="IPR054030">
    <property type="entry name" value="Gp5_Vgr_C"/>
</dbReference>
<gene>
    <name evidence="2" type="ORF">P7M32_10880</name>
</gene>
<dbReference type="Proteomes" id="UP001216057">
    <property type="component" value="Unassembled WGS sequence"/>
</dbReference>